<proteinExistence type="predicted"/>
<comment type="caution">
    <text evidence="1">The sequence shown here is derived from an EMBL/GenBank/DDBJ whole genome shotgun (WGS) entry which is preliminary data.</text>
</comment>
<gene>
    <name evidence="1" type="ORF">S01H1_63917</name>
</gene>
<feature type="non-terminal residue" evidence="1">
    <location>
        <position position="1"/>
    </location>
</feature>
<accession>X0XVS4</accession>
<sequence length="187" mass="22268">DNLICRKPLEFRRGDWRQGQILQCLRSEAEKYQSHRHQAINNGHSHLSFVPEHFSLVSGCDYTVMGLYRWRESEEQAREFYQLAGLMECVVNSSSPLLRTDLLRRVYKTIMDLRRSLNFSWKGDSSQFLLPLHPNFYRRSDFFARIQQADTLKVLYEKVEHETRVQFDLLAAEYVFYLPQRMVDEPA</sequence>
<evidence type="ECO:0000313" key="1">
    <source>
        <dbReference type="EMBL" id="GAG39342.1"/>
    </source>
</evidence>
<protein>
    <submittedName>
        <fullName evidence="1">Uncharacterized protein</fullName>
    </submittedName>
</protein>
<dbReference type="AlphaFoldDB" id="X0XVS4"/>
<organism evidence="1">
    <name type="scientific">marine sediment metagenome</name>
    <dbReference type="NCBI Taxonomy" id="412755"/>
    <lineage>
        <taxon>unclassified sequences</taxon>
        <taxon>metagenomes</taxon>
        <taxon>ecological metagenomes</taxon>
    </lineage>
</organism>
<name>X0XVS4_9ZZZZ</name>
<dbReference type="EMBL" id="BARS01042091">
    <property type="protein sequence ID" value="GAG39342.1"/>
    <property type="molecule type" value="Genomic_DNA"/>
</dbReference>
<reference evidence="1" key="1">
    <citation type="journal article" date="2014" name="Front. Microbiol.">
        <title>High frequency of phylogenetically diverse reductive dehalogenase-homologous genes in deep subseafloor sedimentary metagenomes.</title>
        <authorList>
            <person name="Kawai M."/>
            <person name="Futagami T."/>
            <person name="Toyoda A."/>
            <person name="Takaki Y."/>
            <person name="Nishi S."/>
            <person name="Hori S."/>
            <person name="Arai W."/>
            <person name="Tsubouchi T."/>
            <person name="Morono Y."/>
            <person name="Uchiyama I."/>
            <person name="Ito T."/>
            <person name="Fujiyama A."/>
            <person name="Inagaki F."/>
            <person name="Takami H."/>
        </authorList>
    </citation>
    <scope>NUCLEOTIDE SEQUENCE</scope>
    <source>
        <strain evidence="1">Expedition CK06-06</strain>
    </source>
</reference>